<reference evidence="4 5" key="1">
    <citation type="submission" date="2020-08" db="EMBL/GenBank/DDBJ databases">
        <authorList>
            <person name="Sun Q."/>
            <person name="Inoue M."/>
        </authorList>
    </citation>
    <scope>NUCLEOTIDE SEQUENCE [LARGE SCALE GENOMIC DNA]</scope>
    <source>
        <strain evidence="4 5">CCM 8938</strain>
    </source>
</reference>
<keyword evidence="5" id="KW-1185">Reference proteome</keyword>
<dbReference type="InterPro" id="IPR045800">
    <property type="entry name" value="HMBD"/>
</dbReference>
<evidence type="ECO:0000256" key="1">
    <source>
        <dbReference type="SAM" id="SignalP"/>
    </source>
</evidence>
<dbReference type="Pfam" id="PF20606">
    <property type="entry name" value="DUF6799"/>
    <property type="match status" value="1"/>
</dbReference>
<feature type="signal peptide" evidence="1">
    <location>
        <begin position="1"/>
        <end position="28"/>
    </location>
</feature>
<feature type="chain" id="PRO_5045675223" evidence="1">
    <location>
        <begin position="29"/>
        <end position="150"/>
    </location>
</feature>
<protein>
    <submittedName>
        <fullName evidence="4">Uncharacterized protein</fullName>
    </submittedName>
</protein>
<evidence type="ECO:0000313" key="4">
    <source>
        <dbReference type="EMBL" id="MBC6113103.1"/>
    </source>
</evidence>
<dbReference type="InterPro" id="IPR046478">
    <property type="entry name" value="DUF6799"/>
</dbReference>
<comment type="caution">
    <text evidence="4">The sequence shown here is derived from an EMBL/GenBank/DDBJ whole genome shotgun (WGS) entry which is preliminary data.</text>
</comment>
<accession>A0ABR7KY99</accession>
<evidence type="ECO:0000313" key="5">
    <source>
        <dbReference type="Proteomes" id="UP000652755"/>
    </source>
</evidence>
<dbReference type="Proteomes" id="UP000652755">
    <property type="component" value="Unassembled WGS sequence"/>
</dbReference>
<feature type="domain" description="Heavy metal binding" evidence="2">
    <location>
        <begin position="121"/>
        <end position="148"/>
    </location>
</feature>
<evidence type="ECO:0000259" key="3">
    <source>
        <dbReference type="Pfam" id="PF20606"/>
    </source>
</evidence>
<gene>
    <name evidence="4" type="ORF">H7U22_22020</name>
</gene>
<dbReference type="EMBL" id="JACRYL010000036">
    <property type="protein sequence ID" value="MBC6113103.1"/>
    <property type="molecule type" value="Genomic_DNA"/>
</dbReference>
<organism evidence="4 5">
    <name type="scientific">Pedobacter fastidiosus</name>
    <dbReference type="NCBI Taxonomy" id="2765361"/>
    <lineage>
        <taxon>Bacteria</taxon>
        <taxon>Pseudomonadati</taxon>
        <taxon>Bacteroidota</taxon>
        <taxon>Sphingobacteriia</taxon>
        <taxon>Sphingobacteriales</taxon>
        <taxon>Sphingobacteriaceae</taxon>
        <taxon>Pedobacter</taxon>
    </lineage>
</organism>
<feature type="domain" description="DUF6799" evidence="3">
    <location>
        <begin position="36"/>
        <end position="97"/>
    </location>
</feature>
<keyword evidence="1" id="KW-0732">Signal</keyword>
<evidence type="ECO:0000259" key="2">
    <source>
        <dbReference type="Pfam" id="PF19335"/>
    </source>
</evidence>
<sequence>MKFKETTAIVFASLLMLVMSFSVNNSFAQTKTAMMKDHCMMKDGKMMVMKDGKTMPMKKDMTMKNGTMVMTNGECTMKDGKKMMIKEGDCMEMSGKMGKCSMMNNNMKSSTMKKSKNMATVYTCTMHPEVTSNKPGKCSKCGMDLVKKVK</sequence>
<name>A0ABR7KY99_9SPHI</name>
<proteinExistence type="predicted"/>
<dbReference type="RefSeq" id="WP_187073531.1">
    <property type="nucleotide sequence ID" value="NZ_JACRYL010000036.1"/>
</dbReference>
<dbReference type="Pfam" id="PF19335">
    <property type="entry name" value="HMBD"/>
    <property type="match status" value="1"/>
</dbReference>